<feature type="region of interest" description="Disordered" evidence="4">
    <location>
        <begin position="1234"/>
        <end position="1255"/>
    </location>
</feature>
<dbReference type="InParanoid" id="A0A6P5INC5"/>
<keyword evidence="3" id="KW-0539">Nucleus</keyword>
<dbReference type="GO" id="GO:0003723">
    <property type="term" value="F:RNA binding"/>
    <property type="evidence" value="ECO:0007669"/>
    <property type="project" value="TreeGrafter"/>
</dbReference>
<evidence type="ECO:0000256" key="4">
    <source>
        <dbReference type="SAM" id="MobiDB-lite"/>
    </source>
</evidence>
<feature type="compositionally biased region" description="Polar residues" evidence="4">
    <location>
        <begin position="1"/>
        <end position="12"/>
    </location>
</feature>
<feature type="compositionally biased region" description="Basic residues" evidence="4">
    <location>
        <begin position="276"/>
        <end position="286"/>
    </location>
</feature>
<dbReference type="KEGG" id="pcw:110193112"/>
<feature type="compositionally biased region" description="Basic residues" evidence="4">
    <location>
        <begin position="1457"/>
        <end position="1473"/>
    </location>
</feature>
<dbReference type="InterPro" id="IPR016024">
    <property type="entry name" value="ARM-type_fold"/>
</dbReference>
<evidence type="ECO:0000313" key="5">
    <source>
        <dbReference type="Proteomes" id="UP000515140"/>
    </source>
</evidence>
<feature type="region of interest" description="Disordered" evidence="4">
    <location>
        <begin position="1003"/>
        <end position="1047"/>
    </location>
</feature>
<evidence type="ECO:0000256" key="2">
    <source>
        <dbReference type="ARBA" id="ARBA00006809"/>
    </source>
</evidence>
<dbReference type="InterPro" id="IPR007015">
    <property type="entry name" value="DNA_pol_V/MYBBP1A"/>
</dbReference>
<dbReference type="PANTHER" id="PTHR13213">
    <property type="entry name" value="MYB-BINDING PROTEIN 1A FAMILY MEMBER"/>
    <property type="match status" value="1"/>
</dbReference>
<evidence type="ECO:0000256" key="1">
    <source>
        <dbReference type="ARBA" id="ARBA00004123"/>
    </source>
</evidence>
<accession>A0A6P5INC5</accession>
<dbReference type="Proteomes" id="UP000515140">
    <property type="component" value="Unplaced"/>
</dbReference>
<dbReference type="SUPFAM" id="SSF48371">
    <property type="entry name" value="ARM repeat"/>
    <property type="match status" value="1"/>
</dbReference>
<evidence type="ECO:0000256" key="3">
    <source>
        <dbReference type="ARBA" id="ARBA00023242"/>
    </source>
</evidence>
<sequence>MERHCWNSQEASVTGMEEDMAGDTWKSRVGQVSDDLAENITLKTWEQVCSFASLFRVPGFHWEPAVSTRDSAAASLGASLGVGLSQGDPSSPAGVTATIRCQDLPVQRRKIWAGGTERILMTTGRASLLRPSTAGKGRWSREGMGRRGRAPPPHSGPAHAGRTSAELTSGAQALSRQRSYRSRPAPPRAVVVRPRRPAPSAQAQWRRAPEVVWRSRPRGSTWVIWERCAAWLGLGAYGARGARGDLGRRRRRRRRRRPSCSLSRWRSRRLRRRRRRRRRWRTRRVGPRGAEASASEASASASAAPLLQQSRDFLDLFWGIAKPAQEERLAATAALVERLRERPQEAELQYALKRLIEGLGATREAARPGFSLALSQVLQVLEDVPLHGVLEQIREKHDLQKKKLSRRAAFGNFFGVLALFQSGRLIKDHKVLVEAVQLLQTLAQHRNHLRDLPHRTLVDILSEIPEPVFKEVLFSVLQADFTLAFSTPEQLQLLLVGLQRFPGVLQPKKLKKLLGSASVVTKETIPRLVEVLNIAAKSVKKEKVLPPVGLDLIRIALQEGAFELFWKGVVEEGLLEEHSGPGSYTAFRLLGSALPLLSVEQLRMVLRGEVMRRYGDHVLSAQLPSRFKFAPEMEKYVGSFLEGCADPDKQLAVLVAFSSLTNQGYPVVPSLWPVVKHLQPEALRCYSRWLQDTFLRPDLSSCLEFSTSRQKKNAAEDESGRVAAAEKSVFRLRKWLIQRLASIVENAQVTKDEAFVMGIARFCFFHSFFETKKPCKDIPESEEQVCVPLDSETRDASGSSFFSLLQTLNSLPLLGEAPEAVPSLPKGKVGHGVMADGQLWTQHLVQYADLLLSHSKNVRPVKPFTAKEKAAWDRMLQSADRLQQRVKDSRVAEITAFQQLLLLVGIHLFKAPSECVDLLSDLQSCIEKALDKKAKKAAAGTEEPQWVEVMVEILLALLSQPSRLMRQVSRSVFARICPHLNRRALQLILDVLDPDQEEDGAVVVTEESGQKRPATAGEDESEEDLASDEDEDGSDSDGSEDEDGEVDSGFRQRLMDVLQAGKALDADGESSSEELDDDAMMALDARLSSLFAEQKLRAQAKKQEKDKVQKEKNLRCDFKIKVLDLVEGFLTKQPENPLVLELVEPLLAVIERSMSCDSAKQEQDFLRKTADIFTNQLCRAKQYCHSVANQAEDIHAMLERLVQRASRQVDSTVALYHFSASLYLLRVLKGNTAKPPAALSPKKQRKASTPPQAEGSSCLDLARVTQLYTEALTGFLSKRNSPLTAAMFVDLFTRHPMICQQLVPVILPFVTTGARHYHQAQACLMLLKALQMRELRRSLEGSAWRELIGDSVRQTTESLRMVGKAMNKSTHLKMFKALELLIFLIKIVKEEKLPTSLEAPLAMLQTLRQSDHLGTTGRLSDLIWQALKLLGVPRPKEEKVRASQNQDAARASEEPARRKRKKGFLPETKKRRRRQEEPAAPQGSEDAPATAATTAERAGQRKRKRRRKSKQRWMLPGPGVNGTGEGPQSPSGTPASDQTKVSRPQATVNGAPGSEGRRKKLRVGKRKDGLDAAPPATPLVKKAKLPPGRGSGGPKARLRKKPGPEGSSK</sequence>
<feature type="region of interest" description="Disordered" evidence="4">
    <location>
        <begin position="1"/>
        <end position="21"/>
    </location>
</feature>
<comment type="subcellular location">
    <subcellularLocation>
        <location evidence="1">Nucleus</location>
    </subcellularLocation>
</comment>
<proteinExistence type="inferred from homology"/>
<dbReference type="GO" id="GO:0043565">
    <property type="term" value="F:sequence-specific DNA binding"/>
    <property type="evidence" value="ECO:0007669"/>
    <property type="project" value="TreeGrafter"/>
</dbReference>
<feature type="region of interest" description="Disordered" evidence="4">
    <location>
        <begin position="130"/>
        <end position="209"/>
    </location>
</feature>
<evidence type="ECO:0000313" key="6">
    <source>
        <dbReference type="RefSeq" id="XP_020820371.1"/>
    </source>
</evidence>
<feature type="region of interest" description="Disordered" evidence="4">
    <location>
        <begin position="1435"/>
        <end position="1609"/>
    </location>
</feature>
<dbReference type="RefSeq" id="XP_020820371.1">
    <property type="nucleotide sequence ID" value="XM_020964712.1"/>
</dbReference>
<feature type="compositionally biased region" description="Polar residues" evidence="4">
    <location>
        <begin position="165"/>
        <end position="175"/>
    </location>
</feature>
<feature type="compositionally biased region" description="Low complexity" evidence="4">
    <location>
        <begin position="287"/>
        <end position="303"/>
    </location>
</feature>
<feature type="compositionally biased region" description="Low complexity" evidence="4">
    <location>
        <begin position="188"/>
        <end position="206"/>
    </location>
</feature>
<reference evidence="6" key="1">
    <citation type="submission" date="2025-08" db="UniProtKB">
        <authorList>
            <consortium name="RefSeq"/>
        </authorList>
    </citation>
    <scope>IDENTIFICATION</scope>
    <source>
        <tissue evidence="6">Spleen</tissue>
    </source>
</reference>
<keyword evidence="5" id="KW-1185">Reference proteome</keyword>
<dbReference type="GO" id="GO:0003714">
    <property type="term" value="F:transcription corepressor activity"/>
    <property type="evidence" value="ECO:0007669"/>
    <property type="project" value="TreeGrafter"/>
</dbReference>
<comment type="similarity">
    <text evidence="2">Belongs to the MYBBP1A family.</text>
</comment>
<feature type="compositionally biased region" description="Acidic residues" evidence="4">
    <location>
        <begin position="1017"/>
        <end position="1046"/>
    </location>
</feature>
<dbReference type="PANTHER" id="PTHR13213:SF2">
    <property type="entry name" value="MYB-BINDING PROTEIN 1A"/>
    <property type="match status" value="1"/>
</dbReference>
<protein>
    <submittedName>
        <fullName evidence="6">Myb-binding protein 1A</fullName>
    </submittedName>
</protein>
<gene>
    <name evidence="6" type="primary">MYBBP1A</name>
</gene>
<dbReference type="FunCoup" id="A0A6P5INC5">
    <property type="interactions" value="2913"/>
</dbReference>
<dbReference type="GeneID" id="110193112"/>
<name>A0A6P5INC5_PHACI</name>
<feature type="region of interest" description="Disordered" evidence="4">
    <location>
        <begin position="276"/>
        <end position="303"/>
    </location>
</feature>
<dbReference type="CTD" id="10514"/>
<dbReference type="Pfam" id="PF04931">
    <property type="entry name" value="DNA_pol_phi"/>
    <property type="match status" value="1"/>
</dbReference>
<feature type="compositionally biased region" description="Polar residues" evidence="4">
    <location>
        <begin position="1526"/>
        <end position="1548"/>
    </location>
</feature>
<feature type="compositionally biased region" description="Basic residues" evidence="4">
    <location>
        <begin position="1500"/>
        <end position="1511"/>
    </location>
</feature>
<dbReference type="GO" id="GO:0005730">
    <property type="term" value="C:nucleolus"/>
    <property type="evidence" value="ECO:0007669"/>
    <property type="project" value="InterPro"/>
</dbReference>
<organism evidence="5 6">
    <name type="scientific">Phascolarctos cinereus</name>
    <name type="common">Koala</name>
    <dbReference type="NCBI Taxonomy" id="38626"/>
    <lineage>
        <taxon>Eukaryota</taxon>
        <taxon>Metazoa</taxon>
        <taxon>Chordata</taxon>
        <taxon>Craniata</taxon>
        <taxon>Vertebrata</taxon>
        <taxon>Euteleostomi</taxon>
        <taxon>Mammalia</taxon>
        <taxon>Metatheria</taxon>
        <taxon>Diprotodontia</taxon>
        <taxon>Phascolarctidae</taxon>
        <taxon>Phascolarctos</taxon>
    </lineage>
</organism>